<organism evidence="7 8">
    <name type="scientific">Anisodus tanguticus</name>
    <dbReference type="NCBI Taxonomy" id="243964"/>
    <lineage>
        <taxon>Eukaryota</taxon>
        <taxon>Viridiplantae</taxon>
        <taxon>Streptophyta</taxon>
        <taxon>Embryophyta</taxon>
        <taxon>Tracheophyta</taxon>
        <taxon>Spermatophyta</taxon>
        <taxon>Magnoliopsida</taxon>
        <taxon>eudicotyledons</taxon>
        <taxon>Gunneridae</taxon>
        <taxon>Pentapetalae</taxon>
        <taxon>asterids</taxon>
        <taxon>lamiids</taxon>
        <taxon>Solanales</taxon>
        <taxon>Solanaceae</taxon>
        <taxon>Solanoideae</taxon>
        <taxon>Hyoscyameae</taxon>
        <taxon>Anisodus</taxon>
    </lineage>
</organism>
<evidence type="ECO:0000256" key="2">
    <source>
        <dbReference type="ARBA" id="ARBA00022473"/>
    </source>
</evidence>
<dbReference type="GO" id="GO:0030154">
    <property type="term" value="P:cell differentiation"/>
    <property type="evidence" value="ECO:0007669"/>
    <property type="project" value="UniProtKB-KW"/>
</dbReference>
<dbReference type="Proteomes" id="UP001291623">
    <property type="component" value="Unassembled WGS sequence"/>
</dbReference>
<keyword evidence="2" id="KW-0217">Developmental protein</keyword>
<dbReference type="InterPro" id="IPR040353">
    <property type="entry name" value="FLX/FLX-like"/>
</dbReference>
<keyword evidence="8" id="KW-1185">Reference proteome</keyword>
<evidence type="ECO:0000256" key="5">
    <source>
        <dbReference type="ARBA" id="ARBA00023089"/>
    </source>
</evidence>
<evidence type="ECO:0000256" key="3">
    <source>
        <dbReference type="ARBA" id="ARBA00022782"/>
    </source>
</evidence>
<sequence>MVFSRIFKMLVMAGRIHMPRQPDNFRGFRDEPPPRVIMQPGSGALPPHPSALEEELELQHRDMQRFLAENRHMIDENVMLERELSAVKDEMHRLSQVIPKMLANNEAQVREYIDRGMKLEADLRSTEPLRLEVIQLRAEAQKLSTSQKELSAQVLSLTKDTNRLQTENKQLSAMKTDIDGIDKELAEARYGVETFSPKKR</sequence>
<reference evidence="7" key="1">
    <citation type="submission" date="2023-12" db="EMBL/GenBank/DDBJ databases">
        <title>Genome assembly of Anisodus tanguticus.</title>
        <authorList>
            <person name="Wang Y.-J."/>
        </authorList>
    </citation>
    <scope>NUCLEOTIDE SEQUENCE</scope>
    <source>
        <strain evidence="7">KB-2021</strain>
        <tissue evidence="7">Leaf</tissue>
    </source>
</reference>
<comment type="similarity">
    <text evidence="1">Belongs to the FLX family.</text>
</comment>
<dbReference type="EMBL" id="JAVYJV010000002">
    <property type="protein sequence ID" value="KAK4376460.1"/>
    <property type="molecule type" value="Genomic_DNA"/>
</dbReference>
<dbReference type="PANTHER" id="PTHR33405:SF19">
    <property type="entry name" value="OS08G0430100 PROTEIN"/>
    <property type="match status" value="1"/>
</dbReference>
<evidence type="ECO:0000313" key="8">
    <source>
        <dbReference type="Proteomes" id="UP001291623"/>
    </source>
</evidence>
<evidence type="ECO:0000313" key="7">
    <source>
        <dbReference type="EMBL" id="KAK4376460.1"/>
    </source>
</evidence>
<protein>
    <submittedName>
        <fullName evidence="7">Uncharacterized protein</fullName>
    </submittedName>
</protein>
<evidence type="ECO:0000256" key="4">
    <source>
        <dbReference type="ARBA" id="ARBA00023054"/>
    </source>
</evidence>
<keyword evidence="4 6" id="KW-0175">Coiled coil</keyword>
<evidence type="ECO:0000256" key="6">
    <source>
        <dbReference type="SAM" id="Coils"/>
    </source>
</evidence>
<keyword evidence="3" id="KW-0221">Differentiation</keyword>
<gene>
    <name evidence="7" type="ORF">RND71_002756</name>
</gene>
<proteinExistence type="inferred from homology"/>
<feature type="coiled-coil region" evidence="6">
    <location>
        <begin position="70"/>
        <end position="97"/>
    </location>
</feature>
<comment type="caution">
    <text evidence="7">The sequence shown here is derived from an EMBL/GenBank/DDBJ whole genome shotgun (WGS) entry which is preliminary data.</text>
</comment>
<dbReference type="GO" id="GO:0009908">
    <property type="term" value="P:flower development"/>
    <property type="evidence" value="ECO:0007669"/>
    <property type="project" value="UniProtKB-KW"/>
</dbReference>
<evidence type="ECO:0000256" key="1">
    <source>
        <dbReference type="ARBA" id="ARBA00005405"/>
    </source>
</evidence>
<accession>A0AAE1SVC8</accession>
<dbReference type="PANTHER" id="PTHR33405">
    <property type="entry name" value="PROTEIN FLX-LIKE 2"/>
    <property type="match status" value="1"/>
</dbReference>
<keyword evidence="5" id="KW-0287">Flowering</keyword>
<name>A0AAE1SVC8_9SOLA</name>
<dbReference type="AlphaFoldDB" id="A0AAE1SVC8"/>